<gene>
    <name evidence="4" type="ORF">A3G33_02730</name>
</gene>
<reference evidence="4 5" key="1">
    <citation type="journal article" date="2016" name="Nat. Commun.">
        <title>Thousands of microbial genomes shed light on interconnected biogeochemical processes in an aquifer system.</title>
        <authorList>
            <person name="Anantharaman K."/>
            <person name="Brown C.T."/>
            <person name="Hug L.A."/>
            <person name="Sharon I."/>
            <person name="Castelle C.J."/>
            <person name="Probst A.J."/>
            <person name="Thomas B.C."/>
            <person name="Singh A."/>
            <person name="Wilkins M.J."/>
            <person name="Karaoz U."/>
            <person name="Brodie E.L."/>
            <person name="Williams K.H."/>
            <person name="Hubbard S.S."/>
            <person name="Banfield J.F."/>
        </authorList>
    </citation>
    <scope>NUCLEOTIDE SEQUENCE [LARGE SCALE GENOMIC DNA]</scope>
</reference>
<dbReference type="Pfam" id="PF00072">
    <property type="entry name" value="Response_reg"/>
    <property type="match status" value="1"/>
</dbReference>
<evidence type="ECO:0000313" key="5">
    <source>
        <dbReference type="Proteomes" id="UP000178187"/>
    </source>
</evidence>
<dbReference type="SUPFAM" id="SSF52172">
    <property type="entry name" value="CheY-like"/>
    <property type="match status" value="1"/>
</dbReference>
<dbReference type="InterPro" id="IPR050595">
    <property type="entry name" value="Bact_response_regulator"/>
</dbReference>
<feature type="modified residue" description="4-aspartylphosphate" evidence="2">
    <location>
        <position position="55"/>
    </location>
</feature>
<dbReference type="Proteomes" id="UP000178187">
    <property type="component" value="Unassembled WGS sequence"/>
</dbReference>
<dbReference type="GO" id="GO:0000160">
    <property type="term" value="P:phosphorelay signal transduction system"/>
    <property type="evidence" value="ECO:0007669"/>
    <property type="project" value="InterPro"/>
</dbReference>
<dbReference type="CDD" id="cd00156">
    <property type="entry name" value="REC"/>
    <property type="match status" value="1"/>
</dbReference>
<dbReference type="SMART" id="SM00448">
    <property type="entry name" value="REC"/>
    <property type="match status" value="1"/>
</dbReference>
<sequence length="127" mass="14678">MPDKKRILVIDDEELLIKTFDRLLEKQGYEVYTVKNGADAIVMVEEEQFDLIITDIRMPGDDGVETIKKIDKVLKDQKRQKIPIIFVTGYADEKLEKEAMQLDPVAYFHKPFDAKEILEFVKTAVSS</sequence>
<dbReference type="PANTHER" id="PTHR44591:SF3">
    <property type="entry name" value="RESPONSE REGULATORY DOMAIN-CONTAINING PROTEIN"/>
    <property type="match status" value="1"/>
</dbReference>
<evidence type="ECO:0000256" key="2">
    <source>
        <dbReference type="PROSITE-ProRule" id="PRU00169"/>
    </source>
</evidence>
<dbReference type="AlphaFoldDB" id="A0A1G1KYB8"/>
<dbReference type="InterPro" id="IPR001789">
    <property type="entry name" value="Sig_transdc_resp-reg_receiver"/>
</dbReference>
<feature type="domain" description="Response regulatory" evidence="3">
    <location>
        <begin position="6"/>
        <end position="125"/>
    </location>
</feature>
<comment type="caution">
    <text evidence="4">The sequence shown here is derived from an EMBL/GenBank/DDBJ whole genome shotgun (WGS) entry which is preliminary data.</text>
</comment>
<proteinExistence type="predicted"/>
<dbReference type="InterPro" id="IPR011006">
    <property type="entry name" value="CheY-like_superfamily"/>
</dbReference>
<dbReference type="PROSITE" id="PS50110">
    <property type="entry name" value="RESPONSE_REGULATORY"/>
    <property type="match status" value="1"/>
</dbReference>
<dbReference type="Gene3D" id="3.40.50.2300">
    <property type="match status" value="1"/>
</dbReference>
<evidence type="ECO:0000256" key="1">
    <source>
        <dbReference type="ARBA" id="ARBA00022553"/>
    </source>
</evidence>
<organism evidence="4 5">
    <name type="scientific">Candidatus Danuiimicrobium aquiferis</name>
    <dbReference type="NCBI Taxonomy" id="1801832"/>
    <lineage>
        <taxon>Bacteria</taxon>
        <taxon>Pseudomonadati</taxon>
        <taxon>Candidatus Omnitrophota</taxon>
        <taxon>Candidatus Danuiimicrobium</taxon>
    </lineage>
</organism>
<evidence type="ECO:0000313" key="4">
    <source>
        <dbReference type="EMBL" id="OGW97898.1"/>
    </source>
</evidence>
<accession>A0A1G1KYB8</accession>
<protein>
    <recommendedName>
        <fullName evidence="3">Response regulatory domain-containing protein</fullName>
    </recommendedName>
</protein>
<dbReference type="PANTHER" id="PTHR44591">
    <property type="entry name" value="STRESS RESPONSE REGULATOR PROTEIN 1"/>
    <property type="match status" value="1"/>
</dbReference>
<dbReference type="EMBL" id="MHFR01000038">
    <property type="protein sequence ID" value="OGW97898.1"/>
    <property type="molecule type" value="Genomic_DNA"/>
</dbReference>
<name>A0A1G1KYB8_9BACT</name>
<evidence type="ECO:0000259" key="3">
    <source>
        <dbReference type="PROSITE" id="PS50110"/>
    </source>
</evidence>
<keyword evidence="1 2" id="KW-0597">Phosphoprotein</keyword>